<keyword evidence="6" id="KW-0999">Mitochondrion inner membrane</keyword>
<dbReference type="PhylomeDB" id="A0A060T4I1"/>
<sequence length="307" mass="33396">MAQQSKLSPWGKAVAGTVAAIVANTLVYPLDIIKTRLQVQTEDDEVRYDGIIDAFRKIVAKEGIKGMYTGLTGSLIGVASTNFAYFYWYGLIRGIATRRWGSNISTPMELALGAVAGALAQIFTIPVSVVTTRQQTYGAHKHESLDGTPSKKSVGLLETARDVIREDGVTGLWTGLKASLILVVNPSITYGSFERLKATIFPGKAVLSPYENFCIGALAKVMATLVTQPLIVAKVMQQSNPKKYKKFVTALAQMVKDKGPIGLYKGITPQISKAVLVQGLLFMFKDQVELSMILLIRLIQKRAALKV</sequence>
<dbReference type="PANTHER" id="PTHR45939:SF1">
    <property type="entry name" value="MITOCHONDRIAL THIAMINE PYROPHOSPHATE CARRIER 1-RELATED"/>
    <property type="match status" value="1"/>
</dbReference>
<feature type="repeat" description="Solcar" evidence="10">
    <location>
        <begin position="7"/>
        <end position="95"/>
    </location>
</feature>
<keyword evidence="4 10" id="KW-0812">Transmembrane</keyword>
<evidence type="ECO:0000256" key="9">
    <source>
        <dbReference type="ARBA" id="ARBA00023136"/>
    </source>
</evidence>
<feature type="transmembrane region" description="Helical" evidence="12">
    <location>
        <begin position="66"/>
        <end position="90"/>
    </location>
</feature>
<accession>A0A060T4I1</accession>
<dbReference type="PANTHER" id="PTHR45939">
    <property type="entry name" value="PEROXISOMAL MEMBRANE PROTEIN PMP34-RELATED"/>
    <property type="match status" value="1"/>
</dbReference>
<dbReference type="SUPFAM" id="SSF103506">
    <property type="entry name" value="Mitochondrial carrier"/>
    <property type="match status" value="1"/>
</dbReference>
<dbReference type="InterPro" id="IPR052217">
    <property type="entry name" value="Mito/Peroxisomal_Carrier"/>
</dbReference>
<dbReference type="InterPro" id="IPR018108">
    <property type="entry name" value="MCP_transmembrane"/>
</dbReference>
<dbReference type="InterPro" id="IPR023395">
    <property type="entry name" value="MCP_dom_sf"/>
</dbReference>
<dbReference type="EMBL" id="HG937693">
    <property type="protein sequence ID" value="CDP34091.1"/>
    <property type="molecule type" value="Genomic_DNA"/>
</dbReference>
<proteinExistence type="inferred from homology"/>
<gene>
    <name evidence="13" type="ORF">GNLVRS02_ARAD1C04466g</name>
</gene>
<evidence type="ECO:0000256" key="1">
    <source>
        <dbReference type="ARBA" id="ARBA00004448"/>
    </source>
</evidence>
<dbReference type="GO" id="GO:0005743">
    <property type="term" value="C:mitochondrial inner membrane"/>
    <property type="evidence" value="ECO:0007669"/>
    <property type="project" value="UniProtKB-SubCell"/>
</dbReference>
<feature type="transmembrane region" description="Helical" evidence="12">
    <location>
        <begin position="110"/>
        <end position="131"/>
    </location>
</feature>
<evidence type="ECO:0000313" key="13">
    <source>
        <dbReference type="EMBL" id="CDP34091.1"/>
    </source>
</evidence>
<evidence type="ECO:0000256" key="8">
    <source>
        <dbReference type="ARBA" id="ARBA00023128"/>
    </source>
</evidence>
<keyword evidence="7 12" id="KW-1133">Transmembrane helix</keyword>
<dbReference type="PROSITE" id="PS50920">
    <property type="entry name" value="SOLCAR"/>
    <property type="match status" value="3"/>
</dbReference>
<dbReference type="Gene3D" id="1.50.40.10">
    <property type="entry name" value="Mitochondrial carrier domain"/>
    <property type="match status" value="1"/>
</dbReference>
<keyword evidence="9 10" id="KW-0472">Membrane</keyword>
<keyword evidence="3 11" id="KW-0813">Transport</keyword>
<comment type="subcellular location">
    <subcellularLocation>
        <location evidence="1">Mitochondrion inner membrane</location>
        <topology evidence="1">Multi-pass membrane protein</topology>
    </subcellularLocation>
</comment>
<dbReference type="Pfam" id="PF00153">
    <property type="entry name" value="Mito_carr"/>
    <property type="match status" value="3"/>
</dbReference>
<evidence type="ECO:0000256" key="5">
    <source>
        <dbReference type="ARBA" id="ARBA00022737"/>
    </source>
</evidence>
<reference evidence="13" key="1">
    <citation type="submission" date="2014-02" db="EMBL/GenBank/DDBJ databases">
        <authorList>
            <person name="Genoscope - CEA"/>
        </authorList>
    </citation>
    <scope>NUCLEOTIDE SEQUENCE</scope>
    <source>
        <strain evidence="13">LS3</strain>
    </source>
</reference>
<evidence type="ECO:0000256" key="7">
    <source>
        <dbReference type="ARBA" id="ARBA00022989"/>
    </source>
</evidence>
<evidence type="ECO:0000256" key="10">
    <source>
        <dbReference type="PROSITE-ProRule" id="PRU00282"/>
    </source>
</evidence>
<feature type="repeat" description="Solcar" evidence="10">
    <location>
        <begin position="104"/>
        <end position="199"/>
    </location>
</feature>
<keyword evidence="5" id="KW-0677">Repeat</keyword>
<dbReference type="AlphaFoldDB" id="A0A060T4I1"/>
<organism evidence="13">
    <name type="scientific">Blastobotrys adeninivorans</name>
    <name type="common">Yeast</name>
    <name type="synonym">Arxula adeninivorans</name>
    <dbReference type="NCBI Taxonomy" id="409370"/>
    <lineage>
        <taxon>Eukaryota</taxon>
        <taxon>Fungi</taxon>
        <taxon>Dikarya</taxon>
        <taxon>Ascomycota</taxon>
        <taxon>Saccharomycotina</taxon>
        <taxon>Dipodascomycetes</taxon>
        <taxon>Dipodascales</taxon>
        <taxon>Trichomonascaceae</taxon>
        <taxon>Blastobotrys</taxon>
    </lineage>
</organism>
<evidence type="ECO:0000256" key="2">
    <source>
        <dbReference type="ARBA" id="ARBA00006375"/>
    </source>
</evidence>
<dbReference type="InterPro" id="IPR002067">
    <property type="entry name" value="MCP"/>
</dbReference>
<evidence type="ECO:0000256" key="3">
    <source>
        <dbReference type="ARBA" id="ARBA00022448"/>
    </source>
</evidence>
<feature type="repeat" description="Solcar" evidence="10">
    <location>
        <begin position="207"/>
        <end position="291"/>
    </location>
</feature>
<protein>
    <submittedName>
        <fullName evidence="13">ARAD1C04466p</fullName>
    </submittedName>
</protein>
<dbReference type="PRINTS" id="PR00926">
    <property type="entry name" value="MITOCARRIER"/>
</dbReference>
<comment type="similarity">
    <text evidence="2 11">Belongs to the mitochondrial carrier (TC 2.A.29) family.</text>
</comment>
<reference evidence="13" key="2">
    <citation type="submission" date="2014-06" db="EMBL/GenBank/DDBJ databases">
        <title>The complete genome of Blastobotrys (Arxula) adeninivorans LS3 - a yeast of biotechnological interest.</title>
        <authorList>
            <person name="Kunze G."/>
            <person name="Gaillardin C."/>
            <person name="Czernicka M."/>
            <person name="Durrens P."/>
            <person name="Martin T."/>
            <person name="Boer E."/>
            <person name="Gabaldon T."/>
            <person name="Cruz J."/>
            <person name="Talla E."/>
            <person name="Marck C."/>
            <person name="Goffeau A."/>
            <person name="Barbe V."/>
            <person name="Baret P."/>
            <person name="Baronian K."/>
            <person name="Beier S."/>
            <person name="Bleykasten C."/>
            <person name="Bode R."/>
            <person name="Casaregola S."/>
            <person name="Despons L."/>
            <person name="Fairhead C."/>
            <person name="Giersberg M."/>
            <person name="Gierski P."/>
            <person name="Hahnel U."/>
            <person name="Hartmann A."/>
            <person name="Jankowska D."/>
            <person name="Jubin C."/>
            <person name="Jung P."/>
            <person name="Lafontaine I."/>
            <person name="Leh-Louis V."/>
            <person name="Lemaire M."/>
            <person name="Marcet-Houben M."/>
            <person name="Mascher M."/>
            <person name="Morel G."/>
            <person name="Richard G.-F."/>
            <person name="Riechen J."/>
            <person name="Sacerdot C."/>
            <person name="Sarkar A."/>
            <person name="Savel G."/>
            <person name="Schacherer J."/>
            <person name="Sherman D."/>
            <person name="Straub M.-L."/>
            <person name="Stein N."/>
            <person name="Thierry A."/>
            <person name="Trautwein-Schult A."/>
            <person name="Westhof E."/>
            <person name="Worch S."/>
            <person name="Dujon B."/>
            <person name="Souciet J.-L."/>
            <person name="Wincker P."/>
            <person name="Scholz U."/>
            <person name="Neuveglise N."/>
        </authorList>
    </citation>
    <scope>NUCLEOTIDE SEQUENCE</scope>
    <source>
        <strain evidence="13">LS3</strain>
    </source>
</reference>
<evidence type="ECO:0000256" key="6">
    <source>
        <dbReference type="ARBA" id="ARBA00022792"/>
    </source>
</evidence>
<dbReference type="GO" id="GO:0015217">
    <property type="term" value="F:ADP transmembrane transporter activity"/>
    <property type="evidence" value="ECO:0007669"/>
    <property type="project" value="TreeGrafter"/>
</dbReference>
<evidence type="ECO:0000256" key="4">
    <source>
        <dbReference type="ARBA" id="ARBA00022692"/>
    </source>
</evidence>
<evidence type="ECO:0000256" key="12">
    <source>
        <dbReference type="SAM" id="Phobius"/>
    </source>
</evidence>
<name>A0A060T4I1_BLAAD</name>
<evidence type="ECO:0000256" key="11">
    <source>
        <dbReference type="RuleBase" id="RU000488"/>
    </source>
</evidence>
<keyword evidence="8" id="KW-0496">Mitochondrion</keyword>